<keyword evidence="8 9" id="KW-0460">Magnesium</keyword>
<keyword evidence="4 9" id="KW-0479">Metal-binding</keyword>
<sequence length="356" mass="36987">MSDDLGRPVLALNAGSSSLKFGFFMVGASGSRVLLSGAEETLAKPQAAVARIAQRMEAQGLPAPIAVGHRIVHGGPQCRRHTLIDAAVMWQLEAATAFAPLHVPPALALVRAAQACFSGIAQVACLDTAFHAGMPDVARTLPLPRELRALGIERYGFHGLSGESIVRQLGSDLPPRVVIAHLGHGASVTAVAQGASVDTSMGLTPTGGVIMSTRCGDIDPGVLAYVVREHGYDAAQLEALIDQRSGLLGISGLSGDMRELHAAAASTSASGADARLAIAMFCASVRKQIAAMAVVLGGVDLLVFTGGIGENDASTRAFICEGLEVLGIHKAMTRVSPAQEEELIAWRTWQLTQPPN</sequence>
<evidence type="ECO:0000256" key="4">
    <source>
        <dbReference type="ARBA" id="ARBA00022723"/>
    </source>
</evidence>
<dbReference type="EC" id="2.7.2.1" evidence="9"/>
<dbReference type="Gene3D" id="3.30.420.40">
    <property type="match status" value="2"/>
</dbReference>
<keyword evidence="6 9" id="KW-0418">Kinase</keyword>
<dbReference type="RefSeq" id="WP_011798194.1">
    <property type="nucleotide sequence ID" value="NC_008758.1"/>
</dbReference>
<evidence type="ECO:0000256" key="8">
    <source>
        <dbReference type="ARBA" id="ARBA00022842"/>
    </source>
</evidence>
<comment type="pathway">
    <text evidence="9">Metabolic intermediate biosynthesis; acetyl-CoA biosynthesis; acetyl-CoA from acetate: step 1/2.</text>
</comment>
<reference evidence="12" key="1">
    <citation type="journal article" date="2009" name="Environ. Microbiol.">
        <title>The genome of Polaromonas naphthalenivorans strain CJ2, isolated from coal tar-contaminated sediment, reveals physiological and metabolic versatility and evolution through extensive horizontal gene transfer.</title>
        <authorList>
            <person name="Yagi J.M."/>
            <person name="Sims D."/>
            <person name="Brettin T."/>
            <person name="Bruce D."/>
            <person name="Madsen E.L."/>
        </authorList>
    </citation>
    <scope>NUCLEOTIDE SEQUENCE [LARGE SCALE GENOMIC DNA]</scope>
    <source>
        <strain evidence="12">CJ2</strain>
        <plasmid evidence="12">Plasmid pPNAP02</plasmid>
    </source>
</reference>
<dbReference type="GO" id="GO:0000287">
    <property type="term" value="F:magnesium ion binding"/>
    <property type="evidence" value="ECO:0007669"/>
    <property type="project" value="UniProtKB-UniRule"/>
</dbReference>
<gene>
    <name evidence="9" type="primary">ackA</name>
    <name evidence="11" type="ordered locus">Pnap_4498</name>
</gene>
<keyword evidence="11" id="KW-0614">Plasmid</keyword>
<dbReference type="GO" id="GO:0005829">
    <property type="term" value="C:cytosol"/>
    <property type="evidence" value="ECO:0007669"/>
    <property type="project" value="TreeGrafter"/>
</dbReference>
<dbReference type="PROSITE" id="PS01075">
    <property type="entry name" value="ACETATE_KINASE_1"/>
    <property type="match status" value="1"/>
</dbReference>
<evidence type="ECO:0000256" key="3">
    <source>
        <dbReference type="ARBA" id="ARBA00022679"/>
    </source>
</evidence>
<proteinExistence type="inferred from homology"/>
<dbReference type="PANTHER" id="PTHR21060">
    <property type="entry name" value="ACETATE KINASE"/>
    <property type="match status" value="1"/>
</dbReference>
<feature type="binding site" evidence="9">
    <location>
        <begin position="307"/>
        <end position="311"/>
    </location>
    <ligand>
        <name>ATP</name>
        <dbReference type="ChEBI" id="CHEBI:30616"/>
    </ligand>
</feature>
<evidence type="ECO:0000256" key="9">
    <source>
        <dbReference type="HAMAP-Rule" id="MF_00020"/>
    </source>
</evidence>
<comment type="function">
    <text evidence="9">Catalyzes the formation of acetyl phosphate from acetate and ATP. Can also catalyze the reverse reaction.</text>
</comment>
<dbReference type="UniPathway" id="UPA00340">
    <property type="reaction ID" value="UER00458"/>
</dbReference>
<feature type="binding site" evidence="9">
    <location>
        <position position="20"/>
    </location>
    <ligand>
        <name>ATP</name>
        <dbReference type="ChEBI" id="CHEBI:30616"/>
    </ligand>
</feature>
<keyword evidence="7 9" id="KW-0067">ATP-binding</keyword>
<comment type="subcellular location">
    <subcellularLocation>
        <location evidence="9">Cytoplasm</location>
    </subcellularLocation>
</comment>
<organism evidence="11 12">
    <name type="scientific">Polaromonas naphthalenivorans (strain CJ2)</name>
    <dbReference type="NCBI Taxonomy" id="365044"/>
    <lineage>
        <taxon>Bacteria</taxon>
        <taxon>Pseudomonadati</taxon>
        <taxon>Pseudomonadota</taxon>
        <taxon>Betaproteobacteria</taxon>
        <taxon>Burkholderiales</taxon>
        <taxon>Comamonadaceae</taxon>
        <taxon>Polaromonas</taxon>
    </lineage>
</organism>
<feature type="site" description="Transition state stabilizer" evidence="9">
    <location>
        <position position="214"/>
    </location>
</feature>
<geneLocation type="plasmid" evidence="11 12">
    <name>pPNAP02</name>
</geneLocation>
<feature type="binding site" evidence="9">
    <location>
        <begin position="181"/>
        <end position="185"/>
    </location>
    <ligand>
        <name>ATP</name>
        <dbReference type="ChEBI" id="CHEBI:30616"/>
    </ligand>
</feature>
<evidence type="ECO:0000256" key="10">
    <source>
        <dbReference type="RuleBase" id="RU003835"/>
    </source>
</evidence>
<keyword evidence="3 9" id="KW-0808">Transferase</keyword>
<dbReference type="PROSITE" id="PS01076">
    <property type="entry name" value="ACETATE_KINASE_2"/>
    <property type="match status" value="1"/>
</dbReference>
<feature type="binding site" evidence="9">
    <location>
        <begin position="256"/>
        <end position="258"/>
    </location>
    <ligand>
        <name>ATP</name>
        <dbReference type="ChEBI" id="CHEBI:30616"/>
    </ligand>
</feature>
<keyword evidence="5 9" id="KW-0547">Nucleotide-binding</keyword>
<evidence type="ECO:0000256" key="6">
    <source>
        <dbReference type="ARBA" id="ARBA00022777"/>
    </source>
</evidence>
<evidence type="ECO:0000313" key="11">
    <source>
        <dbReference type="EMBL" id="ABM39771.1"/>
    </source>
</evidence>
<comment type="catalytic activity">
    <reaction evidence="9">
        <text>acetate + ATP = acetyl phosphate + ADP</text>
        <dbReference type="Rhea" id="RHEA:11352"/>
        <dbReference type="ChEBI" id="CHEBI:22191"/>
        <dbReference type="ChEBI" id="CHEBI:30089"/>
        <dbReference type="ChEBI" id="CHEBI:30616"/>
        <dbReference type="ChEBI" id="CHEBI:456216"/>
        <dbReference type="EC" id="2.7.2.1"/>
    </reaction>
</comment>
<dbReference type="Proteomes" id="UP000000644">
    <property type="component" value="Plasmid pPNAP02"/>
</dbReference>
<evidence type="ECO:0000256" key="2">
    <source>
        <dbReference type="ARBA" id="ARBA00022490"/>
    </source>
</evidence>
<dbReference type="GO" id="GO:0006085">
    <property type="term" value="P:acetyl-CoA biosynthetic process"/>
    <property type="evidence" value="ECO:0007669"/>
    <property type="project" value="UniProtKB-UniRule"/>
</dbReference>
<comment type="cofactor">
    <cofactor evidence="9">
        <name>Mg(2+)</name>
        <dbReference type="ChEBI" id="CHEBI:18420"/>
    </cofactor>
    <cofactor evidence="9">
        <name>Mn(2+)</name>
        <dbReference type="ChEBI" id="CHEBI:29035"/>
    </cofactor>
    <text evidence="9">Mg(2+). Can also accept Mn(2+).</text>
</comment>
<comment type="subunit">
    <text evidence="9">Homodimer.</text>
</comment>
<feature type="binding site" evidence="9">
    <location>
        <position position="340"/>
    </location>
    <ligand>
        <name>Mg(2+)</name>
        <dbReference type="ChEBI" id="CHEBI:18420"/>
    </ligand>
</feature>
<dbReference type="EMBL" id="CP000531">
    <property type="protein sequence ID" value="ABM39771.1"/>
    <property type="molecule type" value="Genomic_DNA"/>
</dbReference>
<accession>A1VVU3</accession>
<feature type="binding site" evidence="9">
    <location>
        <position position="13"/>
    </location>
    <ligand>
        <name>Mg(2+)</name>
        <dbReference type="ChEBI" id="CHEBI:18420"/>
    </ligand>
</feature>
<dbReference type="PIRSF" id="PIRSF000722">
    <property type="entry name" value="Acetate_prop_kin"/>
    <property type="match status" value="1"/>
</dbReference>
<dbReference type="InterPro" id="IPR000890">
    <property type="entry name" value="Aliphatic_acid_kin_short-chain"/>
</dbReference>
<dbReference type="eggNOG" id="COG0282">
    <property type="taxonomic scope" value="Bacteria"/>
</dbReference>
<dbReference type="SUPFAM" id="SSF53067">
    <property type="entry name" value="Actin-like ATPase domain"/>
    <property type="match status" value="2"/>
</dbReference>
<dbReference type="GO" id="GO:0008776">
    <property type="term" value="F:acetate kinase activity"/>
    <property type="evidence" value="ECO:0007669"/>
    <property type="project" value="UniProtKB-UniRule"/>
</dbReference>
<evidence type="ECO:0000256" key="1">
    <source>
        <dbReference type="ARBA" id="ARBA00008748"/>
    </source>
</evidence>
<dbReference type="KEGG" id="pna:Pnap_4498"/>
<keyword evidence="2 9" id="KW-0963">Cytoplasm</keyword>
<dbReference type="InterPro" id="IPR004372">
    <property type="entry name" value="Ac/propionate_kinase"/>
</dbReference>
<dbReference type="InterPro" id="IPR023865">
    <property type="entry name" value="Aliphatic_acid_kinase_CS"/>
</dbReference>
<dbReference type="InterPro" id="IPR043129">
    <property type="entry name" value="ATPase_NBD"/>
</dbReference>
<feature type="binding site" evidence="9">
    <location>
        <position position="70"/>
    </location>
    <ligand>
        <name>substrate</name>
    </ligand>
</feature>
<dbReference type="Pfam" id="PF00871">
    <property type="entry name" value="Acetate_kinase"/>
    <property type="match status" value="1"/>
</dbReference>
<dbReference type="PRINTS" id="PR00471">
    <property type="entry name" value="ACETATEKNASE"/>
</dbReference>
<protein>
    <recommendedName>
        <fullName evidence="9">Acetate kinase</fullName>
        <ecNumber evidence="9">2.7.2.1</ecNumber>
    </recommendedName>
    <alternativeName>
        <fullName evidence="9">Acetokinase</fullName>
    </alternativeName>
</protein>
<name>A1VVU3_POLNA</name>
<keyword evidence="12" id="KW-1185">Reference proteome</keyword>
<dbReference type="HAMAP" id="MF_00020">
    <property type="entry name" value="Acetate_kinase"/>
    <property type="match status" value="1"/>
</dbReference>
<feature type="site" description="Transition state stabilizer" evidence="9">
    <location>
        <position position="158"/>
    </location>
</feature>
<dbReference type="GO" id="GO:0006083">
    <property type="term" value="P:acetate metabolic process"/>
    <property type="evidence" value="ECO:0007669"/>
    <property type="project" value="TreeGrafter"/>
</dbReference>
<evidence type="ECO:0000256" key="5">
    <source>
        <dbReference type="ARBA" id="ARBA00022741"/>
    </source>
</evidence>
<dbReference type="PANTHER" id="PTHR21060:SF21">
    <property type="entry name" value="ACETATE KINASE"/>
    <property type="match status" value="1"/>
</dbReference>
<dbReference type="GO" id="GO:0005524">
    <property type="term" value="F:ATP binding"/>
    <property type="evidence" value="ECO:0007669"/>
    <property type="project" value="UniProtKB-KW"/>
</dbReference>
<dbReference type="HOGENOM" id="CLU_020352_0_0_4"/>
<evidence type="ECO:0000256" key="7">
    <source>
        <dbReference type="ARBA" id="ARBA00022840"/>
    </source>
</evidence>
<evidence type="ECO:0000313" key="12">
    <source>
        <dbReference type="Proteomes" id="UP000000644"/>
    </source>
</evidence>
<dbReference type="AlphaFoldDB" id="A1VVU3"/>
<feature type="active site" description="Proton donor/acceptor" evidence="9">
    <location>
        <position position="127"/>
    </location>
</feature>
<dbReference type="OrthoDB" id="9802453at2"/>
<comment type="similarity">
    <text evidence="1 9 10">Belongs to the acetokinase family.</text>
</comment>